<reference evidence="1" key="1">
    <citation type="submission" date="2021-08" db="EMBL/GenBank/DDBJ databases">
        <authorList>
            <person name="Papudeshi B."/>
            <person name="Bashey-Visser F."/>
        </authorList>
    </citation>
    <scope>NUCLEOTIDE SEQUENCE</scope>
    <source>
        <strain evidence="1">MC_266_E_2016</strain>
    </source>
</reference>
<dbReference type="AlphaFoldDB" id="A0AAJ1JCU4"/>
<sequence>MSIPKITIEMTRRKAMKYALADDSISNKKLAEEVADDISFHLEANGLRDSHITVTIHD</sequence>
<accession>A0AAJ1JCU4</accession>
<dbReference type="RefSeq" id="WP_274713004.1">
    <property type="nucleotide sequence ID" value="NZ_JAILSO010000056.1"/>
</dbReference>
<evidence type="ECO:0000313" key="2">
    <source>
        <dbReference type="Proteomes" id="UP001222434"/>
    </source>
</evidence>
<evidence type="ECO:0000313" key="1">
    <source>
        <dbReference type="EMBL" id="MDE1479358.1"/>
    </source>
</evidence>
<name>A0AAJ1JCU4_XENBV</name>
<reference evidence="1" key="2">
    <citation type="journal article" date="2022" name="J. Evol. Biol.">
        <title>Pre- and post-association barriers to host switching in sympatric mutualists.</title>
        <authorList>
            <person name="Dinges Z.M."/>
            <person name="Phillips R.K."/>
            <person name="Lively C.M."/>
            <person name="Bashey F."/>
        </authorList>
    </citation>
    <scope>NUCLEOTIDE SEQUENCE</scope>
    <source>
        <strain evidence="1">MC_266_E_2016</strain>
    </source>
</reference>
<dbReference type="Proteomes" id="UP001222434">
    <property type="component" value="Unassembled WGS sequence"/>
</dbReference>
<comment type="caution">
    <text evidence="1">The sequence shown here is derived from an EMBL/GenBank/DDBJ whole genome shotgun (WGS) entry which is preliminary data.</text>
</comment>
<protein>
    <submittedName>
        <fullName evidence="1">Uncharacterized protein</fullName>
    </submittedName>
</protein>
<proteinExistence type="predicted"/>
<organism evidence="1 2">
    <name type="scientific">Xenorhabdus bovienii</name>
    <name type="common">Xenorhabdus nematophila subsp. bovienii</name>
    <dbReference type="NCBI Taxonomy" id="40576"/>
    <lineage>
        <taxon>Bacteria</taxon>
        <taxon>Pseudomonadati</taxon>
        <taxon>Pseudomonadota</taxon>
        <taxon>Gammaproteobacteria</taxon>
        <taxon>Enterobacterales</taxon>
        <taxon>Morganellaceae</taxon>
        <taxon>Xenorhabdus</taxon>
    </lineage>
</organism>
<dbReference type="EMBL" id="JAILSO010000056">
    <property type="protein sequence ID" value="MDE1479358.1"/>
    <property type="molecule type" value="Genomic_DNA"/>
</dbReference>
<gene>
    <name evidence="1" type="ORF">KKJ01_14235</name>
</gene>